<dbReference type="EMBL" id="JBHLXD010000001">
    <property type="protein sequence ID" value="MFC0206951.1"/>
    <property type="molecule type" value="Genomic_DNA"/>
</dbReference>
<comment type="caution">
    <text evidence="2">The sequence shown here is derived from an EMBL/GenBank/DDBJ whole genome shotgun (WGS) entry which is preliminary data.</text>
</comment>
<dbReference type="Gene3D" id="1.20.120.1630">
    <property type="match status" value="1"/>
</dbReference>
<feature type="transmembrane region" description="Helical" evidence="1">
    <location>
        <begin position="212"/>
        <end position="234"/>
    </location>
</feature>
<proteinExistence type="predicted"/>
<dbReference type="RefSeq" id="WP_261518875.1">
    <property type="nucleotide sequence ID" value="NZ_JAODNW010000002.1"/>
</dbReference>
<reference evidence="2 3" key="1">
    <citation type="submission" date="2024-09" db="EMBL/GenBank/DDBJ databases">
        <authorList>
            <person name="Sun Q."/>
            <person name="Mori K."/>
        </authorList>
    </citation>
    <scope>NUCLEOTIDE SEQUENCE [LARGE SCALE GENOMIC DNA]</scope>
    <source>
        <strain evidence="2 3">CCM 8543</strain>
    </source>
</reference>
<feature type="transmembrane region" description="Helical" evidence="1">
    <location>
        <begin position="108"/>
        <end position="130"/>
    </location>
</feature>
<gene>
    <name evidence="2" type="ORF">ACFFJ2_00880</name>
</gene>
<keyword evidence="1" id="KW-0472">Membrane</keyword>
<feature type="transmembrane region" description="Helical" evidence="1">
    <location>
        <begin position="142"/>
        <end position="158"/>
    </location>
</feature>
<evidence type="ECO:0000256" key="1">
    <source>
        <dbReference type="SAM" id="Phobius"/>
    </source>
</evidence>
<keyword evidence="1" id="KW-0812">Transmembrane</keyword>
<dbReference type="PANTHER" id="PTHR32251">
    <property type="entry name" value="3-OXO-5-ALPHA-STEROID 4-DEHYDROGENASE"/>
    <property type="match status" value="1"/>
</dbReference>
<sequence length="273" mass="29798">MLAGVAGVFVGASLVMALAWLIGERTGQSGWADAIWSLCVGMLGVAAALLPLADEPAPSPRQWLVAAMAAAWSARLAVHIALRTHGRAEDPRYAELRREWGGEARWRLFWFFQIQAVVAAVLALSIALAARNPAPGLRLLDWLGLAVIAAAIVGEAVADRQLQRFRTRSRSSGAVCEVGLWRFSRHPNYFFEWLVWVAYPLIAFDPGGGYGWGWLALSAPVLMYWLLVHVSGIPPLEAHMLRTRGDAFRAYQARVNAFWPGAAGTPPPGEAHR</sequence>
<dbReference type="Pfam" id="PF06966">
    <property type="entry name" value="DUF1295"/>
    <property type="match status" value="1"/>
</dbReference>
<dbReference type="PROSITE" id="PS50244">
    <property type="entry name" value="S5A_REDUCTASE"/>
    <property type="match status" value="1"/>
</dbReference>
<dbReference type="InterPro" id="IPR010721">
    <property type="entry name" value="UstE-like"/>
</dbReference>
<feature type="transmembrane region" description="Helical" evidence="1">
    <location>
        <begin position="189"/>
        <end position="206"/>
    </location>
</feature>
<protein>
    <submittedName>
        <fullName evidence="2">DUF1295 domain-containing protein</fullName>
    </submittedName>
</protein>
<keyword evidence="3" id="KW-1185">Reference proteome</keyword>
<accession>A0ABV6D2S7</accession>
<dbReference type="PANTHER" id="PTHR32251:SF17">
    <property type="entry name" value="STEROID 5-ALPHA REDUCTASE C-TERMINAL DOMAIN-CONTAINING PROTEIN"/>
    <property type="match status" value="1"/>
</dbReference>
<organism evidence="2 3">
    <name type="scientific">Chelativorans intermedius</name>
    <dbReference type="NCBI Taxonomy" id="515947"/>
    <lineage>
        <taxon>Bacteria</taxon>
        <taxon>Pseudomonadati</taxon>
        <taxon>Pseudomonadota</taxon>
        <taxon>Alphaproteobacteria</taxon>
        <taxon>Hyphomicrobiales</taxon>
        <taxon>Phyllobacteriaceae</taxon>
        <taxon>Chelativorans</taxon>
    </lineage>
</organism>
<dbReference type="Proteomes" id="UP001589755">
    <property type="component" value="Unassembled WGS sequence"/>
</dbReference>
<feature type="transmembrane region" description="Helical" evidence="1">
    <location>
        <begin position="63"/>
        <end position="82"/>
    </location>
</feature>
<keyword evidence="1" id="KW-1133">Transmembrane helix</keyword>
<evidence type="ECO:0000313" key="2">
    <source>
        <dbReference type="EMBL" id="MFC0206951.1"/>
    </source>
</evidence>
<feature type="transmembrane region" description="Helical" evidence="1">
    <location>
        <begin position="6"/>
        <end position="22"/>
    </location>
</feature>
<name>A0ABV6D2S7_9HYPH</name>
<evidence type="ECO:0000313" key="3">
    <source>
        <dbReference type="Proteomes" id="UP001589755"/>
    </source>
</evidence>
<feature type="transmembrane region" description="Helical" evidence="1">
    <location>
        <begin position="34"/>
        <end position="51"/>
    </location>
</feature>